<dbReference type="PANTHER" id="PTHR13061:SF29">
    <property type="entry name" value="GAMMA CARBONIC ANHYDRASE-LIKE 1, MITOCHONDRIAL-RELATED"/>
    <property type="match status" value="1"/>
</dbReference>
<comment type="similarity">
    <text evidence="1">Belongs to the gamma-class carbonic anhydrase family.</text>
</comment>
<feature type="coiled-coil region" evidence="3">
    <location>
        <begin position="672"/>
        <end position="699"/>
    </location>
</feature>
<dbReference type="SUPFAM" id="SSF51161">
    <property type="entry name" value="Trimeric LpxA-like enzymes"/>
    <property type="match status" value="1"/>
</dbReference>
<dbReference type="SMR" id="A0A2P6VIL1"/>
<dbReference type="InterPro" id="IPR050484">
    <property type="entry name" value="Transf_Hexapept/Carb_Anhydrase"/>
</dbReference>
<dbReference type="EMBL" id="LHPF02000006">
    <property type="protein sequence ID" value="PSC73935.1"/>
    <property type="molecule type" value="Genomic_DNA"/>
</dbReference>
<evidence type="ECO:0000256" key="1">
    <source>
        <dbReference type="ARBA" id="ARBA00023595"/>
    </source>
</evidence>
<dbReference type="InterPro" id="IPR047324">
    <property type="entry name" value="LbH_gamma_CA-like"/>
</dbReference>
<evidence type="ECO:0000256" key="3">
    <source>
        <dbReference type="SAM" id="Coils"/>
    </source>
</evidence>
<organism evidence="5 6">
    <name type="scientific">Micractinium conductrix</name>
    <dbReference type="NCBI Taxonomy" id="554055"/>
    <lineage>
        <taxon>Eukaryota</taxon>
        <taxon>Viridiplantae</taxon>
        <taxon>Chlorophyta</taxon>
        <taxon>core chlorophytes</taxon>
        <taxon>Trebouxiophyceae</taxon>
        <taxon>Chlorellales</taxon>
        <taxon>Chlorellaceae</taxon>
        <taxon>Chlorella clade</taxon>
        <taxon>Micractinium</taxon>
    </lineage>
</organism>
<dbReference type="STRING" id="554055.A0A2P6VIL1"/>
<comment type="caution">
    <text evidence="5">The sequence shown here is derived from an EMBL/GenBank/DDBJ whole genome shotgun (WGS) entry which is preliminary data.</text>
</comment>
<evidence type="ECO:0000313" key="5">
    <source>
        <dbReference type="EMBL" id="PSC73935.1"/>
    </source>
</evidence>
<dbReference type="InterPro" id="IPR011004">
    <property type="entry name" value="Trimer_LpxA-like_sf"/>
</dbReference>
<evidence type="ECO:0000256" key="2">
    <source>
        <dbReference type="ARBA" id="ARBA00034694"/>
    </source>
</evidence>
<dbReference type="AlphaFoldDB" id="A0A2P6VIL1"/>
<dbReference type="Proteomes" id="UP000239649">
    <property type="component" value="Unassembled WGS sequence"/>
</dbReference>
<feature type="compositionally biased region" description="Basic and acidic residues" evidence="4">
    <location>
        <begin position="222"/>
        <end position="237"/>
    </location>
</feature>
<comment type="subcellular location">
    <subcellularLocation>
        <location evidence="2">Mitochondrion membrane</location>
        <topology evidence="2">Peripheral membrane protein</topology>
        <orientation evidence="2">Matrix side</orientation>
    </subcellularLocation>
</comment>
<dbReference type="GO" id="GO:0031966">
    <property type="term" value="C:mitochondrial membrane"/>
    <property type="evidence" value="ECO:0007669"/>
    <property type="project" value="UniProtKB-SubCell"/>
</dbReference>
<name>A0A2P6VIL1_9CHLO</name>
<dbReference type="Gene3D" id="2.160.10.10">
    <property type="entry name" value="Hexapeptide repeat proteins"/>
    <property type="match status" value="1"/>
</dbReference>
<dbReference type="OrthoDB" id="25818at2759"/>
<gene>
    <name evidence="5" type="ORF">C2E20_3211</name>
</gene>
<sequence>MAGLFRSLGGALRGLGRALDGLGGALDSGSYRESLNKAQCLQAFAGKRPVLASNVMVAPNASVVGDVSLGSGSSVWYGAVIRGDVNSVSIGEKTSVQDNAVIHVARHNAAGAALPTRIGSSVTIGPGATIHAATIEDCVVVGMGATVMDGAKVESRSVVAAGALVPPGTVIPSGQVWAGAPAKFLRNLMEDEGQFVSAAADSYMQLAALHAEENAKSFNEVEADKAQRADRAERDPDFDQQQGLERDFTTREVLKVADSTSSFRRDLASGSRLCNSCHCKLYRKRKAAAAAAATERAGHSDGSTSSAVAQPYHMGSAGDAGMLVPTDMHASAGWQHDAAVKAELAQALLTPVLAAPLPTALPQAACPTPPVPYPPAPPHPVLSDLQWRAFEDERADRALTLQCARYAQAATPGCLQRTVLGVLPRLALLLPEDPVGMRHAVSCLIEAVQPAAAKAVEQEGDSEAAAAAAAAAVAQHELENAQQAQQHCPHGRCMTTRQQQARSAEAAVRGQRPRATLRVTVFGAAGAVARWYQAPAAAFASPTYGGPSGEAAWSSGQGGFTLVFPGPTSAQLELFNAIHLYTASAGPSALQRATLELSPAAAPPPATPFGAPTGLHLVQPLQLGAGTCYGDMAGELAEGQGQRHWTLPSPLASHQMQTPTQRAPTPPDHHLHLAASEQLAAAAAEAARLQRQRQHEEQRQLADAAQWHSLQALLTCEPSFPPLGAPHDGLPLGGHAVPCCGGYAAGAADAADPLACMGMELTLACSLPVDTFFDTACLDLMR</sequence>
<keyword evidence="3" id="KW-0175">Coiled coil</keyword>
<evidence type="ECO:0000256" key="4">
    <source>
        <dbReference type="SAM" id="MobiDB-lite"/>
    </source>
</evidence>
<protein>
    <submittedName>
        <fullName evidence="5">Gamma carbonic anhydrase mitochondrial</fullName>
    </submittedName>
</protein>
<feature type="region of interest" description="Disordered" evidence="4">
    <location>
        <begin position="218"/>
        <end position="246"/>
    </location>
</feature>
<reference evidence="5 6" key="1">
    <citation type="journal article" date="2018" name="Plant J.">
        <title>Genome sequences of Chlorella sorokiniana UTEX 1602 and Micractinium conductrix SAG 241.80: implications to maltose excretion by a green alga.</title>
        <authorList>
            <person name="Arriola M.B."/>
            <person name="Velmurugan N."/>
            <person name="Zhang Y."/>
            <person name="Plunkett M.H."/>
            <person name="Hondzo H."/>
            <person name="Barney B.M."/>
        </authorList>
    </citation>
    <scope>NUCLEOTIDE SEQUENCE [LARGE SCALE GENOMIC DNA]</scope>
    <source>
        <strain evidence="5 6">SAG 241.80</strain>
    </source>
</reference>
<evidence type="ECO:0000313" key="6">
    <source>
        <dbReference type="Proteomes" id="UP000239649"/>
    </source>
</evidence>
<accession>A0A2P6VIL1</accession>
<proteinExistence type="inferred from homology"/>
<keyword evidence="6" id="KW-1185">Reference proteome</keyword>
<dbReference type="PANTHER" id="PTHR13061">
    <property type="entry name" value="DYNACTIN SUBUNIT P25"/>
    <property type="match status" value="1"/>
</dbReference>
<dbReference type="CDD" id="cd04645">
    <property type="entry name" value="LbH_gamma_CA_like"/>
    <property type="match status" value="1"/>
</dbReference>